<protein>
    <recommendedName>
        <fullName evidence="2">Dermonecrotic toxin N-terminal domain-containing protein</fullName>
    </recommendedName>
</protein>
<dbReference type="Pfam" id="PF20178">
    <property type="entry name" value="ToxA_N"/>
    <property type="match status" value="1"/>
</dbReference>
<feature type="region of interest" description="Disordered" evidence="1">
    <location>
        <begin position="522"/>
        <end position="549"/>
    </location>
</feature>
<feature type="region of interest" description="Disordered" evidence="1">
    <location>
        <begin position="702"/>
        <end position="726"/>
    </location>
</feature>
<gene>
    <name evidence="3" type="ORF">SAMN05216591_4700</name>
</gene>
<accession>A0ABY0NSA3</accession>
<dbReference type="RefSeq" id="WP_231998099.1">
    <property type="nucleotide sequence ID" value="NZ_LT629689.1"/>
</dbReference>
<feature type="domain" description="Dermonecrotic toxin N-terminal" evidence="2">
    <location>
        <begin position="121"/>
        <end position="356"/>
    </location>
</feature>
<organism evidence="3 4">
    <name type="scientific">Pseudomonas extremaustralis</name>
    <dbReference type="NCBI Taxonomy" id="359110"/>
    <lineage>
        <taxon>Bacteria</taxon>
        <taxon>Pseudomonadati</taxon>
        <taxon>Pseudomonadota</taxon>
        <taxon>Gammaproteobacteria</taxon>
        <taxon>Pseudomonadales</taxon>
        <taxon>Pseudomonadaceae</taxon>
        <taxon>Pseudomonas</taxon>
    </lineage>
</organism>
<evidence type="ECO:0000256" key="1">
    <source>
        <dbReference type="SAM" id="MobiDB-lite"/>
    </source>
</evidence>
<keyword evidence="4" id="KW-1185">Reference proteome</keyword>
<sequence>MLDEANLQWRLYEPPGNFFDSLAGALIALQLEAIGAIDRDERNLIGADPVAIPPIAVASVLPVVEDLSNHTLSNIRDIHERLPDWLTQASDLDISTYSRYVIDLAELHTLQHGLRFNDGIAPIREYARDQLQRQIRTHAQGASINVEKIEVRIETPVVWGSTFIVPTAPDITRHNVIDLALDNLTGLPTGQPSVFYNGGAAPSWLSYSYLKGLIENLDIGQHYPALIKRTLLDDAVQSKARQALYTAHLRVQLPLLALQLKIRQQSGVDERGARYIAAALQDEGPERRVDGQEIVIRPLAFLPTLRPGNQHDVVANMFVIGPKDAAAGPCLLYRPLLEPTLLQYPSRQNLLYAIKHSRPLRESVLAWLPETARFNYAQYVFPDKWPSPWTVIRGLVEPQVMVYMSGPITLSDQIIGSAPLATLFKANAEAMVELASRQSVSNTQKRWATLRQAGWQLFNATLPFLGRTVGIAAWIWQIMDDLQDIAEQDSPEAGWTAQVDLLLNLGMALVLHTALRHARVEKASEKPGLETQSPAVEPAEKNLPPPSKTSLARLANVPGSELPGRHQGLLNMRGAIPADRPSLEATLDSFTLEKPAGLEPQVTEPGIYLHLYPRAQKWYAVVGARWFEVSVDEGDSVVIIDPNDASRIGPVLLNNRAGQWFVDTRLRLRGGGFRNRRKAVQTRNASRIDDLRRQLNTFDADERGKQSEIASAHASIGDEAGPSTESRRQTFIDKVDARVADYDVPIRQLRSLGIIDTVPNYQSSMIDYLHKQLLLTRSAINQRLPLFREALENTIQILESVAAIDAPAQAQAAQTMSDMTAEMIRRMEYVETRFRELGTLGIEGNKVIQTTQHAMPRLELRDLKAFRISLARYLCIHEGSGEAFETARALIDAIVESAELPIQSCTQALADTAIRSLDDRVEVLNSLVDQFAIVDQRLLDLHAEYPEQVQREPLEALRQQIDEFNQQVVRELALLLRQSRALEPKPGSSKTPSPPKRKIIKTRFNGVVVGEPRATEAGLVDVRAPLTGKIIATFHEKEPGVWVERDSQPSRPQPSQAVDLDASLNEGDHLLRDEPTATLRTLGHSKKAGRIPVEIEEMFHQYAARMEHAVSRIEEALTQRNLTESDRPSAATTNKQLNDTAQRLYELGTTTRISMTKQQPPTAARVEWLFDQGLVSIAKVVTRRRLKGPGKDFLDEYEIRDHQTHNVLWYAHFHYPSAQAAAEDYLAGHLKTREQQKQGGSLQRTGLNDRDQIAIYRSQIGSKLAKSLFFAN</sequence>
<dbReference type="GeneID" id="78556057"/>
<reference evidence="3 4" key="1">
    <citation type="submission" date="2016-10" db="EMBL/GenBank/DDBJ databases">
        <authorList>
            <person name="Varghese N."/>
            <person name="Submissions S."/>
        </authorList>
    </citation>
    <scope>NUCLEOTIDE SEQUENCE [LARGE SCALE GENOMIC DNA]</scope>
    <source>
        <strain evidence="3 4">DSM 17835</strain>
    </source>
</reference>
<name>A0ABY0NSA3_9PSED</name>
<evidence type="ECO:0000313" key="4">
    <source>
        <dbReference type="Proteomes" id="UP000182858"/>
    </source>
</evidence>
<dbReference type="Proteomes" id="UP000182858">
    <property type="component" value="Chromosome I"/>
</dbReference>
<evidence type="ECO:0000259" key="2">
    <source>
        <dbReference type="Pfam" id="PF20178"/>
    </source>
</evidence>
<dbReference type="InterPro" id="IPR046673">
    <property type="entry name" value="ToxA_N"/>
</dbReference>
<dbReference type="EMBL" id="LT629689">
    <property type="protein sequence ID" value="SDG02379.1"/>
    <property type="molecule type" value="Genomic_DNA"/>
</dbReference>
<proteinExistence type="predicted"/>
<evidence type="ECO:0000313" key="3">
    <source>
        <dbReference type="EMBL" id="SDG02379.1"/>
    </source>
</evidence>